<protein>
    <submittedName>
        <fullName evidence="2">WG repeat-containing protein</fullName>
    </submittedName>
</protein>
<name>A0A415I3I3_9FIRM</name>
<evidence type="ECO:0000313" key="2">
    <source>
        <dbReference type="EMBL" id="RHL02182.1"/>
    </source>
</evidence>
<keyword evidence="1" id="KW-0472">Membrane</keyword>
<evidence type="ECO:0000313" key="3">
    <source>
        <dbReference type="Proteomes" id="UP000286181"/>
    </source>
</evidence>
<dbReference type="EMBL" id="QROF01000015">
    <property type="protein sequence ID" value="RHL02182.1"/>
    <property type="molecule type" value="Genomic_DNA"/>
</dbReference>
<dbReference type="AlphaFoldDB" id="A0A415I3I3"/>
<proteinExistence type="predicted"/>
<feature type="transmembrane region" description="Helical" evidence="1">
    <location>
        <begin position="15"/>
        <end position="32"/>
    </location>
</feature>
<dbReference type="PANTHER" id="PTHR37841:SF1">
    <property type="entry name" value="DUF3298 DOMAIN-CONTAINING PROTEIN"/>
    <property type="match status" value="1"/>
</dbReference>
<gene>
    <name evidence="2" type="ORF">DW038_13790</name>
</gene>
<dbReference type="Pfam" id="PF14903">
    <property type="entry name" value="WG_beta_rep"/>
    <property type="match status" value="2"/>
</dbReference>
<accession>A0A415I3I3</accession>
<keyword evidence="1" id="KW-0812">Transmembrane</keyword>
<reference evidence="2 3" key="1">
    <citation type="submission" date="2018-08" db="EMBL/GenBank/DDBJ databases">
        <title>A genome reference for cultivated species of the human gut microbiota.</title>
        <authorList>
            <person name="Zou Y."/>
            <person name="Xue W."/>
            <person name="Luo G."/>
        </authorList>
    </citation>
    <scope>NUCLEOTIDE SEQUENCE [LARGE SCALE GENOMIC DNA]</scope>
    <source>
        <strain evidence="2 3">AF39-14AC</strain>
    </source>
</reference>
<dbReference type="InterPro" id="IPR032774">
    <property type="entry name" value="WG_beta_rep"/>
</dbReference>
<keyword evidence="1" id="KW-1133">Transmembrane helix</keyword>
<organism evidence="2 3">
    <name type="scientific">Agathobacter rectalis</name>
    <dbReference type="NCBI Taxonomy" id="39491"/>
    <lineage>
        <taxon>Bacteria</taxon>
        <taxon>Bacillati</taxon>
        <taxon>Bacillota</taxon>
        <taxon>Clostridia</taxon>
        <taxon>Lachnospirales</taxon>
        <taxon>Lachnospiraceae</taxon>
        <taxon>Agathobacter</taxon>
    </lineage>
</organism>
<evidence type="ECO:0000256" key="1">
    <source>
        <dbReference type="SAM" id="Phobius"/>
    </source>
</evidence>
<dbReference type="Proteomes" id="UP000286181">
    <property type="component" value="Unassembled WGS sequence"/>
</dbReference>
<dbReference type="PANTHER" id="PTHR37841">
    <property type="entry name" value="GLR2918 PROTEIN"/>
    <property type="match status" value="1"/>
</dbReference>
<sequence>MCIITDGSKDIMKKACSIVLIAVVCIIGIFALKNYKNANDTKENSEVDIYKTSEYQGIIKGSYLAYEEKFDKNGNAYLYDDENKKKVKPSIEASVIYYDDISSKEDFARFISKESGKIGFINSNGEVVIQPEYVTATKMYEGYSVVSNDKQEGYYYINEKGEKLNDQIYEEGENFTNGIARVKYKDSRAWGLLSAWKGPLVDGFDKINDFDPVTEQHITGIINGKAAMMIVDGDNVKETKVLGYKDISQAYHDCFAIVQNDEGKYGVIDVSSPDDPLEVKEVIPTSYDNITYNVIDDNPWYGAHDRFICTLSDRNDVIVEEF</sequence>
<comment type="caution">
    <text evidence="2">The sequence shown here is derived from an EMBL/GenBank/DDBJ whole genome shotgun (WGS) entry which is preliminary data.</text>
</comment>